<dbReference type="EMBL" id="MT225528">
    <property type="protein sequence ID" value="QNL15172.1"/>
    <property type="molecule type" value="Genomic_DNA"/>
</dbReference>
<dbReference type="GO" id="GO:0020037">
    <property type="term" value="F:heme binding"/>
    <property type="evidence" value="ECO:0007669"/>
    <property type="project" value="InterPro"/>
</dbReference>
<evidence type="ECO:0000256" key="3">
    <source>
        <dbReference type="ARBA" id="ARBA00004406"/>
    </source>
</evidence>
<dbReference type="SMR" id="A0A861B5L6"/>
<keyword evidence="6 13" id="KW-0479">Metal-binding</keyword>
<evidence type="ECO:0000256" key="2">
    <source>
        <dbReference type="ARBA" id="ARBA00004174"/>
    </source>
</evidence>
<dbReference type="InterPro" id="IPR001128">
    <property type="entry name" value="Cyt_P450"/>
</dbReference>
<evidence type="ECO:0000256" key="5">
    <source>
        <dbReference type="ARBA" id="ARBA00022617"/>
    </source>
</evidence>
<reference evidence="15" key="3">
    <citation type="submission" date="2022-06" db="EMBL/GenBank/DDBJ databases">
        <title>More than just an Eagle Killer: The freshwater cyanobacterium Aetokthonos hydrillicola produces highly toxic dolastatin derivatives.</title>
        <authorList>
            <person name="Schwark M."/>
            <person name="Martinez Yerena J.A."/>
            <person name="Rohrborn K."/>
            <person name="Hrouzek P."/>
            <person name="Divoka P."/>
            <person name="Delawska K."/>
            <person name="Saha S."/>
            <person name="Wiley F."/>
            <person name="Enke H."/>
            <person name="Enke D."/>
            <person name="Wilde S.B."/>
            <person name="Vorreiter C."/>
            <person name="Sippl W."/>
            <person name="Sobotka R."/>
            <person name="Mares J."/>
            <person name="Niedermayer T.H.J."/>
        </authorList>
    </citation>
    <scope>NUCLEOTIDE SEQUENCE</scope>
    <source>
        <strain evidence="15">Thurmond2011</strain>
    </source>
</reference>
<dbReference type="PANTHER" id="PTHR24289">
    <property type="entry name" value="STEROID 17-ALPHA-HYDROXYLASE/17,20 LYASE"/>
    <property type="match status" value="1"/>
</dbReference>
<dbReference type="InterPro" id="IPR002401">
    <property type="entry name" value="Cyt_P450_E_grp-I"/>
</dbReference>
<dbReference type="PRINTS" id="PR00385">
    <property type="entry name" value="P450"/>
</dbReference>
<dbReference type="SUPFAM" id="SSF48264">
    <property type="entry name" value="Cytochrome P450"/>
    <property type="match status" value="1"/>
</dbReference>
<evidence type="ECO:0000256" key="8">
    <source>
        <dbReference type="ARBA" id="ARBA00022848"/>
    </source>
</evidence>
<comment type="similarity">
    <text evidence="4 14">Belongs to the cytochrome P450 family.</text>
</comment>
<keyword evidence="10 13" id="KW-0408">Iron</keyword>
<dbReference type="GO" id="GO:0004508">
    <property type="term" value="F:steroid 17-alpha-monooxygenase activity"/>
    <property type="evidence" value="ECO:0007669"/>
    <property type="project" value="TreeGrafter"/>
</dbReference>
<dbReference type="Pfam" id="PF00067">
    <property type="entry name" value="p450"/>
    <property type="match status" value="1"/>
</dbReference>
<sequence>MTLELQSSIQSKSIITPPGPRGLPLVGSLAPLLGKHLHVTLNQLAKEYGNIFQIRMGIRTVVALNGIKTITEALIKQQKNFINRADFEFFSIPADGGLFEAKSGQAWEKHRGIAAKAMRTFVIDKSDRVEHHIMEEAAKLADSFLNYDGQPFDPDIPSSLAVGSIIHRVLFGTRGSSEDPDFVATARILQLFPPVTQRILISEFLPKILRPVFFIFNQKSLQDFQDVPATVDKLVSKNIEQHRNSFDPDNIRDMTDAFLKAANDLSESDKKNFNLSENHILRGTLMQLTGAGLEPVLIQLIWALLYMIAYPDIQAKIQQELDEVVGLGQQPCLNHRGKLPFTEACINEILRHSSISPIPFLYASTTDTTINGYSVHQGTPVIINLYSLTRDERYWQNPDKFDPDRFLDENCKIRSDLLDKFYPFGIGQRRCMGEYLARLEIFIFFTTLMHKCKLEKVPREKLSLEPKPGFFMRPQKYNIIAKSRF</sequence>
<comment type="cofactor">
    <cofactor evidence="1 13">
        <name>heme</name>
        <dbReference type="ChEBI" id="CHEBI:30413"/>
    </cofactor>
</comment>
<reference evidence="15" key="1">
    <citation type="journal article" date="2021" name="Science">
        <title>Hunting the eagle killer: A cyanobacterial neurotoxin causes vacuolar myelinopathy.</title>
        <authorList>
            <person name="Breinlinger S."/>
            <person name="Phillips T.J."/>
            <person name="Haram B.N."/>
            <person name="Mares J."/>
            <person name="Martinez Yerena J.A."/>
            <person name="Hrouzek P."/>
            <person name="Sobotka R."/>
            <person name="Henderson W.M."/>
            <person name="Schmieder P."/>
            <person name="Williams S.M."/>
            <person name="Lauderdale J.D."/>
            <person name="Wilde H.D."/>
            <person name="Gerrin W."/>
            <person name="Kust A."/>
            <person name="Washington J.W."/>
            <person name="Wagner C."/>
            <person name="Geier B."/>
            <person name="Liebeke M."/>
            <person name="Enke H."/>
            <person name="Niedermeyer T.H.J."/>
            <person name="Wilde S.B."/>
        </authorList>
    </citation>
    <scope>NUCLEOTIDE SEQUENCE</scope>
    <source>
        <strain evidence="15">Thurmond2011</strain>
    </source>
</reference>
<evidence type="ECO:0000256" key="7">
    <source>
        <dbReference type="ARBA" id="ARBA00022824"/>
    </source>
</evidence>
<dbReference type="GO" id="GO:0042448">
    <property type="term" value="P:progesterone metabolic process"/>
    <property type="evidence" value="ECO:0007669"/>
    <property type="project" value="TreeGrafter"/>
</dbReference>
<keyword evidence="12" id="KW-0472">Membrane</keyword>
<evidence type="ECO:0000256" key="12">
    <source>
        <dbReference type="ARBA" id="ARBA00023136"/>
    </source>
</evidence>
<comment type="subcellular location">
    <subcellularLocation>
        <location evidence="3">Endoplasmic reticulum membrane</location>
        <topology evidence="3">Peripheral membrane protein</topology>
    </subcellularLocation>
    <subcellularLocation>
        <location evidence="2">Microsome membrane</location>
        <topology evidence="2">Peripheral membrane protein</topology>
    </subcellularLocation>
</comment>
<evidence type="ECO:0000256" key="14">
    <source>
        <dbReference type="RuleBase" id="RU000461"/>
    </source>
</evidence>
<proteinExistence type="inferred from homology"/>
<dbReference type="RefSeq" id="WP_208350636.1">
    <property type="nucleotide sequence ID" value="NZ_JAALHA020000001.1"/>
</dbReference>
<evidence type="ECO:0000256" key="13">
    <source>
        <dbReference type="PIRSR" id="PIRSR602401-1"/>
    </source>
</evidence>
<reference evidence="16" key="2">
    <citation type="journal article" date="2021" name="Science, e1252229">
        <title>Hunting the eagle killer: A cyanobacterial neurotoxin causes vacuolar myelinopathy.</title>
        <authorList>
            <person name="Breinlinger S."/>
            <person name="Phillips T.J."/>
            <person name="Haram B.N."/>
            <person name="Mares J."/>
            <person name="Martinez Yerena J.A."/>
            <person name="Hrouzek P."/>
            <person name="Sobotka R."/>
            <person name="Henderson W.M."/>
            <person name="Schmieder P."/>
            <person name="Williams S.M."/>
            <person name="Lauderdale J.D."/>
            <person name="Wilde H.D."/>
            <person name="Gerrin W."/>
            <person name="Kust A."/>
            <person name="Washington J.W."/>
            <person name="Wagner C."/>
            <person name="Geier B."/>
            <person name="Liebeke M."/>
            <person name="Enke H."/>
            <person name="Niedermeyer T.H.J."/>
            <person name="Wilde S.B."/>
        </authorList>
    </citation>
    <scope>NUCLEOTIDE SEQUENCE</scope>
    <source>
        <strain evidence="16">Thurmond2011</strain>
    </source>
</reference>
<protein>
    <submittedName>
        <fullName evidence="16">AetB</fullName>
    </submittedName>
    <submittedName>
        <fullName evidence="15">Cytochrome P450</fullName>
    </submittedName>
</protein>
<keyword evidence="8" id="KW-0492">Microsome</keyword>
<evidence type="ECO:0000313" key="17">
    <source>
        <dbReference type="Proteomes" id="UP000667802"/>
    </source>
</evidence>
<dbReference type="FunFam" id="1.10.630.10:FF:000238">
    <property type="entry name" value="Cytochrome P450 2A6"/>
    <property type="match status" value="1"/>
</dbReference>
<evidence type="ECO:0000313" key="15">
    <source>
        <dbReference type="EMBL" id="MDR9893085.1"/>
    </source>
</evidence>
<evidence type="ECO:0000256" key="11">
    <source>
        <dbReference type="ARBA" id="ARBA00023033"/>
    </source>
</evidence>
<evidence type="ECO:0000256" key="1">
    <source>
        <dbReference type="ARBA" id="ARBA00001971"/>
    </source>
</evidence>
<evidence type="ECO:0000256" key="10">
    <source>
        <dbReference type="ARBA" id="ARBA00023004"/>
    </source>
</evidence>
<keyword evidence="5 13" id="KW-0349">Heme</keyword>
<evidence type="ECO:0000256" key="9">
    <source>
        <dbReference type="ARBA" id="ARBA00023002"/>
    </source>
</evidence>
<dbReference type="InterPro" id="IPR036396">
    <property type="entry name" value="Cyt_P450_sf"/>
</dbReference>
<dbReference type="EMBL" id="JAALHA020000001">
    <property type="protein sequence ID" value="MDR9893085.1"/>
    <property type="molecule type" value="Genomic_DNA"/>
</dbReference>
<keyword evidence="9 14" id="KW-0560">Oxidoreductase</keyword>
<dbReference type="PROSITE" id="PS00086">
    <property type="entry name" value="CYTOCHROME_P450"/>
    <property type="match status" value="1"/>
</dbReference>
<gene>
    <name evidence="16" type="primary">aetB</name>
    <name evidence="15" type="ORF">G7B40_000595</name>
</gene>
<feature type="binding site" description="axial binding residue" evidence="13">
    <location>
        <position position="431"/>
    </location>
    <ligand>
        <name>heme</name>
        <dbReference type="ChEBI" id="CHEBI:30413"/>
    </ligand>
    <ligandPart>
        <name>Fe</name>
        <dbReference type="ChEBI" id="CHEBI:18248"/>
    </ligandPart>
</feature>
<keyword evidence="11 14" id="KW-0503">Monooxygenase</keyword>
<dbReference type="PANTHER" id="PTHR24289:SF21">
    <property type="entry name" value="CYTOCHROME P450 1A"/>
    <property type="match status" value="1"/>
</dbReference>
<keyword evidence="17" id="KW-1185">Reference proteome</keyword>
<dbReference type="AlphaFoldDB" id="A0A861B5L6"/>
<evidence type="ECO:0000313" key="16">
    <source>
        <dbReference type="EMBL" id="QNL15172.1"/>
    </source>
</evidence>
<dbReference type="InterPro" id="IPR017972">
    <property type="entry name" value="Cyt_P450_CS"/>
</dbReference>
<dbReference type="Proteomes" id="UP000667802">
    <property type="component" value="Unassembled WGS sequence"/>
</dbReference>
<organism evidence="16">
    <name type="scientific">Aetokthonos hydrillicola Thurmond2011</name>
    <dbReference type="NCBI Taxonomy" id="2712845"/>
    <lineage>
        <taxon>Bacteria</taxon>
        <taxon>Bacillati</taxon>
        <taxon>Cyanobacteriota</taxon>
        <taxon>Cyanophyceae</taxon>
        <taxon>Nostocales</taxon>
        <taxon>Hapalosiphonaceae</taxon>
        <taxon>Aetokthonos</taxon>
    </lineage>
</organism>
<accession>A0A861B5L6</accession>
<dbReference type="GO" id="GO:0042446">
    <property type="term" value="P:hormone biosynthetic process"/>
    <property type="evidence" value="ECO:0007669"/>
    <property type="project" value="TreeGrafter"/>
</dbReference>
<name>A0A861B5L6_9CYAN</name>
<dbReference type="GO" id="GO:0005506">
    <property type="term" value="F:iron ion binding"/>
    <property type="evidence" value="ECO:0007669"/>
    <property type="project" value="InterPro"/>
</dbReference>
<dbReference type="PRINTS" id="PR00463">
    <property type="entry name" value="EP450I"/>
</dbReference>
<keyword evidence="7" id="KW-0256">Endoplasmic reticulum</keyword>
<dbReference type="Gene3D" id="1.10.630.10">
    <property type="entry name" value="Cytochrome P450"/>
    <property type="match status" value="1"/>
</dbReference>
<evidence type="ECO:0000256" key="6">
    <source>
        <dbReference type="ARBA" id="ARBA00022723"/>
    </source>
</evidence>
<evidence type="ECO:0000256" key="4">
    <source>
        <dbReference type="ARBA" id="ARBA00010617"/>
    </source>
</evidence>